<feature type="transmembrane region" description="Helical" evidence="12">
    <location>
        <begin position="567"/>
        <end position="591"/>
    </location>
</feature>
<feature type="transmembrane region" description="Helical" evidence="12">
    <location>
        <begin position="315"/>
        <end position="341"/>
    </location>
</feature>
<dbReference type="EMBL" id="CP136920">
    <property type="protein sequence ID" value="WOO40316.1"/>
    <property type="molecule type" value="Genomic_DNA"/>
</dbReference>
<keyword evidence="14" id="KW-1185">Reference proteome</keyword>
<feature type="transmembrane region" description="Helical" evidence="12">
    <location>
        <begin position="422"/>
        <end position="444"/>
    </location>
</feature>
<accession>A0AAQ3L7A9</accession>
<keyword evidence="9 12" id="KW-0472">Membrane</keyword>
<dbReference type="GO" id="GO:0005886">
    <property type="term" value="C:plasma membrane"/>
    <property type="evidence" value="ECO:0007669"/>
    <property type="project" value="UniProtKB-SubCell"/>
</dbReference>
<feature type="transmembrane region" description="Helical" evidence="12">
    <location>
        <begin position="465"/>
        <end position="491"/>
    </location>
</feature>
<evidence type="ECO:0000256" key="10">
    <source>
        <dbReference type="ARBA" id="ARBA00023201"/>
    </source>
</evidence>
<protein>
    <submittedName>
        <fullName evidence="13">Sodium:solute symporter</fullName>
    </submittedName>
</protein>
<name>A0AAQ3L7A9_9BACT</name>
<feature type="transmembrane region" description="Helical" evidence="12">
    <location>
        <begin position="625"/>
        <end position="643"/>
    </location>
</feature>
<evidence type="ECO:0000256" key="7">
    <source>
        <dbReference type="ARBA" id="ARBA00023053"/>
    </source>
</evidence>
<dbReference type="PROSITE" id="PS50283">
    <property type="entry name" value="NA_SOLUT_SYMP_3"/>
    <property type="match status" value="1"/>
</dbReference>
<keyword evidence="8" id="KW-0406">Ion transport</keyword>
<gene>
    <name evidence="13" type="ORF">RZN69_16985</name>
</gene>
<keyword evidence="6 12" id="KW-1133">Transmembrane helix</keyword>
<feature type="transmembrane region" description="Helical" evidence="12">
    <location>
        <begin position="380"/>
        <end position="402"/>
    </location>
</feature>
<reference evidence="13 14" key="1">
    <citation type="submission" date="2023-10" db="EMBL/GenBank/DDBJ databases">
        <title>Rubellicoccus peritrichatus gen. nov., sp. nov., isolated from an algae of coral reef tank.</title>
        <authorList>
            <person name="Luo J."/>
        </authorList>
    </citation>
    <scope>NUCLEOTIDE SEQUENCE [LARGE SCALE GENOMIC DNA]</scope>
    <source>
        <strain evidence="13 14">CR14</strain>
    </source>
</reference>
<keyword evidence="4" id="KW-1003">Cell membrane</keyword>
<sequence length="686" mass="74578">MRISKIYIIKWLLLLLFSAYVALQADLMAKAESMHRLQLRSDMPEKFSFESESIPFFAWDDRPSAYENDTLIDFFQKDNDFYVLLKSHDALDQYQLCRIDKKGDWAELSSPPFGTCQLADLGMVGVVALIMDDDGGLQLGSYHTVTDRWTSLPLETDRTFKLPVLQSHDGALFLFDRSEPDQLAEAIYEIELASTTVRFSWLDYTAIIIYMIVLISIGLVTSKKSSTSSGFFLGGRKIPFWAVGFSLYATGTSAISFMAIPAKTFATDWTYIWMSVFGIVGFGLLAVYIVPLIRRLLLTSTYEYLEMRFNVAVRLLGGLICIVSQVGGRMSVVLFLPALALSTVTGFNIYACIIVMGGVSIVYTVMGGISAVIWTDVLQVVVLLGGALVSLVAIIMEVPGGLEGVIQTSSQAGKFSTGSFSWSYVVPGFWILLLSQAADLLTWPRDQVMMQRVFATPSAKEAGKSIWTLNLIVIPGNLLFFFLGTALFAYYQSHPVAANPSLDLDATFPHFIVSELPAGVAGLVIAALFAASMSTLDSAMNSVATVVVVDFVARVRKNMSDAARLSVAHWVTIIVGVIGTSVALLLATFDLPSLWDIFIKLMALLGGGFGGVFTLGLLTRRANSIGALTGAVASLIITLWFDAATDANGFAVAAMATFSCIAVGYLVSLLTPASTQSLKGLTIYDR</sequence>
<keyword evidence="7" id="KW-0915">Sodium</keyword>
<dbReference type="NCBIfam" id="TIGR00813">
    <property type="entry name" value="sss"/>
    <property type="match status" value="1"/>
</dbReference>
<dbReference type="AlphaFoldDB" id="A0AAQ3L7A9"/>
<feature type="transmembrane region" description="Helical" evidence="12">
    <location>
        <begin position="649"/>
        <end position="670"/>
    </location>
</feature>
<evidence type="ECO:0000256" key="5">
    <source>
        <dbReference type="ARBA" id="ARBA00022692"/>
    </source>
</evidence>
<evidence type="ECO:0000256" key="3">
    <source>
        <dbReference type="ARBA" id="ARBA00022448"/>
    </source>
</evidence>
<feature type="transmembrane region" description="Helical" evidence="12">
    <location>
        <begin position="201"/>
        <end position="220"/>
    </location>
</feature>
<evidence type="ECO:0000256" key="12">
    <source>
        <dbReference type="SAM" id="Phobius"/>
    </source>
</evidence>
<keyword evidence="10" id="KW-0739">Sodium transport</keyword>
<organism evidence="13 14">
    <name type="scientific">Rubellicoccus peritrichatus</name>
    <dbReference type="NCBI Taxonomy" id="3080537"/>
    <lineage>
        <taxon>Bacteria</taxon>
        <taxon>Pseudomonadati</taxon>
        <taxon>Verrucomicrobiota</taxon>
        <taxon>Opitutia</taxon>
        <taxon>Puniceicoccales</taxon>
        <taxon>Cerasicoccaceae</taxon>
        <taxon>Rubellicoccus</taxon>
    </lineage>
</organism>
<feature type="transmembrane region" description="Helical" evidence="12">
    <location>
        <begin position="272"/>
        <end position="294"/>
    </location>
</feature>
<comment type="subcellular location">
    <subcellularLocation>
        <location evidence="1">Cell membrane</location>
        <topology evidence="1">Multi-pass membrane protein</topology>
    </subcellularLocation>
</comment>
<evidence type="ECO:0000313" key="13">
    <source>
        <dbReference type="EMBL" id="WOO40316.1"/>
    </source>
</evidence>
<dbReference type="InterPro" id="IPR001734">
    <property type="entry name" value="Na/solute_symporter"/>
</dbReference>
<evidence type="ECO:0000256" key="11">
    <source>
        <dbReference type="RuleBase" id="RU362091"/>
    </source>
</evidence>
<dbReference type="PANTHER" id="PTHR42985">
    <property type="entry name" value="SODIUM-COUPLED MONOCARBOXYLATE TRANSPORTER"/>
    <property type="match status" value="1"/>
</dbReference>
<feature type="transmembrane region" description="Helical" evidence="12">
    <location>
        <begin position="511"/>
        <end position="531"/>
    </location>
</feature>
<evidence type="ECO:0000256" key="8">
    <source>
        <dbReference type="ARBA" id="ARBA00023065"/>
    </source>
</evidence>
<dbReference type="InterPro" id="IPR038377">
    <property type="entry name" value="Na/Glc_symporter_sf"/>
</dbReference>
<evidence type="ECO:0000256" key="1">
    <source>
        <dbReference type="ARBA" id="ARBA00004651"/>
    </source>
</evidence>
<dbReference type="PANTHER" id="PTHR42985:SF40">
    <property type="entry name" value="LD47995P-RELATED"/>
    <property type="match status" value="1"/>
</dbReference>
<keyword evidence="5 12" id="KW-0812">Transmembrane</keyword>
<dbReference type="GO" id="GO:0006814">
    <property type="term" value="P:sodium ion transport"/>
    <property type="evidence" value="ECO:0007669"/>
    <property type="project" value="UniProtKB-KW"/>
</dbReference>
<feature type="transmembrane region" description="Helical" evidence="12">
    <location>
        <begin position="347"/>
        <end position="373"/>
    </location>
</feature>
<evidence type="ECO:0000256" key="6">
    <source>
        <dbReference type="ARBA" id="ARBA00022989"/>
    </source>
</evidence>
<comment type="similarity">
    <text evidence="2 11">Belongs to the sodium:solute symporter (SSF) (TC 2.A.21) family.</text>
</comment>
<keyword evidence="3" id="KW-0813">Transport</keyword>
<dbReference type="CDD" id="cd11495">
    <property type="entry name" value="SLC5sbd_NIS-like_u3"/>
    <property type="match status" value="1"/>
</dbReference>
<evidence type="ECO:0000256" key="4">
    <source>
        <dbReference type="ARBA" id="ARBA00022475"/>
    </source>
</evidence>
<evidence type="ECO:0000256" key="2">
    <source>
        <dbReference type="ARBA" id="ARBA00006434"/>
    </source>
</evidence>
<evidence type="ECO:0000313" key="14">
    <source>
        <dbReference type="Proteomes" id="UP001304300"/>
    </source>
</evidence>
<proteinExistence type="inferred from homology"/>
<dbReference type="KEGG" id="puo:RZN69_16985"/>
<dbReference type="Proteomes" id="UP001304300">
    <property type="component" value="Chromosome"/>
</dbReference>
<dbReference type="Gene3D" id="1.20.1730.10">
    <property type="entry name" value="Sodium/glucose cotransporter"/>
    <property type="match status" value="1"/>
</dbReference>
<feature type="transmembrane region" description="Helical" evidence="12">
    <location>
        <begin position="597"/>
        <end position="618"/>
    </location>
</feature>
<dbReference type="InterPro" id="IPR051163">
    <property type="entry name" value="Sodium:Solute_Symporter_SSF"/>
</dbReference>
<evidence type="ECO:0000256" key="9">
    <source>
        <dbReference type="ARBA" id="ARBA00023136"/>
    </source>
</evidence>
<dbReference type="Pfam" id="PF00474">
    <property type="entry name" value="SSF"/>
    <property type="match status" value="1"/>
</dbReference>
<dbReference type="RefSeq" id="WP_317832501.1">
    <property type="nucleotide sequence ID" value="NZ_CP136920.1"/>
</dbReference>
<dbReference type="GO" id="GO:0015293">
    <property type="term" value="F:symporter activity"/>
    <property type="evidence" value="ECO:0007669"/>
    <property type="project" value="TreeGrafter"/>
</dbReference>
<feature type="transmembrane region" description="Helical" evidence="12">
    <location>
        <begin position="240"/>
        <end position="260"/>
    </location>
</feature>